<dbReference type="InterPro" id="IPR014044">
    <property type="entry name" value="CAP_dom"/>
</dbReference>
<reference evidence="3 4" key="1">
    <citation type="journal article" date="2015" name="Sci. Rep.">
        <title>Genome of the facultative scuticociliatosis pathogen Pseudocohnilembus persalinus provides insight into its virulence through horizontal gene transfer.</title>
        <authorList>
            <person name="Xiong J."/>
            <person name="Wang G."/>
            <person name="Cheng J."/>
            <person name="Tian M."/>
            <person name="Pan X."/>
            <person name="Warren A."/>
            <person name="Jiang C."/>
            <person name="Yuan D."/>
            <person name="Miao W."/>
        </authorList>
    </citation>
    <scope>NUCLEOTIDE SEQUENCE [LARGE SCALE GENOMIC DNA]</scope>
    <source>
        <strain evidence="3">36N120E</strain>
    </source>
</reference>
<comment type="caution">
    <text evidence="3">The sequence shown here is derived from an EMBL/GenBank/DDBJ whole genome shotgun (WGS) entry which is preliminary data.</text>
</comment>
<organism evidence="3 4">
    <name type="scientific">Pseudocohnilembus persalinus</name>
    <name type="common">Ciliate</name>
    <dbReference type="NCBI Taxonomy" id="266149"/>
    <lineage>
        <taxon>Eukaryota</taxon>
        <taxon>Sar</taxon>
        <taxon>Alveolata</taxon>
        <taxon>Ciliophora</taxon>
        <taxon>Intramacronucleata</taxon>
        <taxon>Oligohymenophorea</taxon>
        <taxon>Scuticociliatia</taxon>
        <taxon>Philasterida</taxon>
        <taxon>Pseudocohnilembidae</taxon>
        <taxon>Pseudocohnilembus</taxon>
    </lineage>
</organism>
<dbReference type="Pfam" id="PF00188">
    <property type="entry name" value="CAP"/>
    <property type="match status" value="1"/>
</dbReference>
<dbReference type="OrthoDB" id="308255at2759"/>
<evidence type="ECO:0000259" key="2">
    <source>
        <dbReference type="Pfam" id="PF00188"/>
    </source>
</evidence>
<keyword evidence="4" id="KW-1185">Reference proteome</keyword>
<dbReference type="EMBL" id="LDAU01000054">
    <property type="protein sequence ID" value="KRX09133.1"/>
    <property type="molecule type" value="Genomic_DNA"/>
</dbReference>
<dbReference type="CDD" id="cd05379">
    <property type="entry name" value="CAP_bacterial"/>
    <property type="match status" value="1"/>
</dbReference>
<feature type="domain" description="SCP" evidence="2">
    <location>
        <begin position="58"/>
        <end position="175"/>
    </location>
</feature>
<dbReference type="AlphaFoldDB" id="A0A0V0R3R4"/>
<dbReference type="Proteomes" id="UP000054937">
    <property type="component" value="Unassembled WGS sequence"/>
</dbReference>
<dbReference type="Gene3D" id="3.40.33.10">
    <property type="entry name" value="CAP"/>
    <property type="match status" value="1"/>
</dbReference>
<dbReference type="SUPFAM" id="SSF55797">
    <property type="entry name" value="PR-1-like"/>
    <property type="match status" value="1"/>
</dbReference>
<protein>
    <submittedName>
        <fullName evidence="3">CAP domain</fullName>
    </submittedName>
</protein>
<dbReference type="PANTHER" id="PTHR31157">
    <property type="entry name" value="SCP DOMAIN-CONTAINING PROTEIN"/>
    <property type="match status" value="1"/>
</dbReference>
<dbReference type="InterPro" id="IPR035940">
    <property type="entry name" value="CAP_sf"/>
</dbReference>
<dbReference type="InParanoid" id="A0A0V0R3R4"/>
<evidence type="ECO:0000256" key="1">
    <source>
        <dbReference type="SAM" id="MobiDB-lite"/>
    </source>
</evidence>
<sequence>MQLKATAQQVADELNKLRANPLSFVPDLEKMLSQFKGQVLHVPGEIALRTNEGPSAVQECIQALKNQSPLPALQYDYDIEKAAKDHANDIGPKGLCDHTGSDGSSMSKRMDRYGQWGGHIGECIDFGNHSARTVIISLIVDDGVPSRGHRKNCLSVNFKKVGIAVAQHTQYGMTTVFDFAETYSKKGTQVGGNIQQQQQYQGNIKPQLNYNYSSGSGNGSTTGSNNSLYNQQKQGNSDMPPGCVGKKTQTQTTISGQTKTVKTTTVYTMKDGSTRTETKTQTTTTG</sequence>
<name>A0A0V0R3R4_PSEPJ</name>
<dbReference type="OMA" id="YRTICVI"/>
<evidence type="ECO:0000313" key="3">
    <source>
        <dbReference type="EMBL" id="KRX09133.1"/>
    </source>
</evidence>
<gene>
    <name evidence="3" type="ORF">PPERSA_08849</name>
</gene>
<dbReference type="PANTHER" id="PTHR31157:SF1">
    <property type="entry name" value="SCP DOMAIN-CONTAINING PROTEIN"/>
    <property type="match status" value="1"/>
</dbReference>
<feature type="region of interest" description="Disordered" evidence="1">
    <location>
        <begin position="206"/>
        <end position="259"/>
    </location>
</feature>
<feature type="compositionally biased region" description="Low complexity" evidence="1">
    <location>
        <begin position="206"/>
        <end position="230"/>
    </location>
</feature>
<evidence type="ECO:0000313" key="4">
    <source>
        <dbReference type="Proteomes" id="UP000054937"/>
    </source>
</evidence>
<proteinExistence type="predicted"/>
<accession>A0A0V0R3R4</accession>